<reference evidence="1 2" key="1">
    <citation type="submission" date="2024-07" db="EMBL/GenBank/DDBJ databases">
        <title>Section-level genome sequencing and comparative genomics of Aspergillus sections Usti and Cavernicolus.</title>
        <authorList>
            <consortium name="Lawrence Berkeley National Laboratory"/>
            <person name="Nybo J.L."/>
            <person name="Vesth T.C."/>
            <person name="Theobald S."/>
            <person name="Frisvad J.C."/>
            <person name="Larsen T.O."/>
            <person name="Kjaerboelling I."/>
            <person name="Rothschild-Mancinelli K."/>
            <person name="Lyhne E.K."/>
            <person name="Kogle M.E."/>
            <person name="Barry K."/>
            <person name="Clum A."/>
            <person name="Na H."/>
            <person name="Ledsgaard L."/>
            <person name="Lin J."/>
            <person name="Lipzen A."/>
            <person name="Kuo A."/>
            <person name="Riley R."/>
            <person name="Mondo S."/>
            <person name="Labutti K."/>
            <person name="Haridas S."/>
            <person name="Pangalinan J."/>
            <person name="Salamov A.A."/>
            <person name="Simmons B.A."/>
            <person name="Magnuson J.K."/>
            <person name="Chen J."/>
            <person name="Drula E."/>
            <person name="Henrissat B."/>
            <person name="Wiebenga A."/>
            <person name="Lubbers R.J."/>
            <person name="Gomes A.C."/>
            <person name="Makela M.R."/>
            <person name="Stajich J."/>
            <person name="Grigoriev I.V."/>
            <person name="Mortensen U.H."/>
            <person name="De Vries R.P."/>
            <person name="Baker S.E."/>
            <person name="Andersen M.R."/>
        </authorList>
    </citation>
    <scope>NUCLEOTIDE SEQUENCE [LARGE SCALE GENOMIC DNA]</scope>
    <source>
        <strain evidence="1 2">CBS 588.65</strain>
    </source>
</reference>
<organism evidence="1 2">
    <name type="scientific">Aspergillus granulosus</name>
    <dbReference type="NCBI Taxonomy" id="176169"/>
    <lineage>
        <taxon>Eukaryota</taxon>
        <taxon>Fungi</taxon>
        <taxon>Dikarya</taxon>
        <taxon>Ascomycota</taxon>
        <taxon>Pezizomycotina</taxon>
        <taxon>Eurotiomycetes</taxon>
        <taxon>Eurotiomycetidae</taxon>
        <taxon>Eurotiales</taxon>
        <taxon>Aspergillaceae</taxon>
        <taxon>Aspergillus</taxon>
        <taxon>Aspergillus subgen. Nidulantes</taxon>
    </lineage>
</organism>
<proteinExistence type="predicted"/>
<accession>A0ABR4HTR5</accession>
<evidence type="ECO:0000313" key="1">
    <source>
        <dbReference type="EMBL" id="KAL2818885.1"/>
    </source>
</evidence>
<comment type="caution">
    <text evidence="1">The sequence shown here is derived from an EMBL/GenBank/DDBJ whole genome shotgun (WGS) entry which is preliminary data.</text>
</comment>
<sequence length="252" mass="28035">MISSQSMLLDYEGSITSNDRVSAQESLASIDSPGRSDGMSLLSDTSQLCYVPDMPGIFEVSDARCIIPYHEGTPGSMERVSEEVMELLRSQESSSIIPLPASPVRRRFTIDDQAEFERQERFMRSPLVAEPLSGLGFEGTAGAFNQRGDAIKPSSPMSAYPQFTWLPDPDRSRQRTESNGINARSSMAPIRQDQRGTNFSRSSRDVAPMTIFGQPVAFQGIGMRVDNHAVMRPLALRDMEFDDASRVWCRRV</sequence>
<keyword evidence="2" id="KW-1185">Reference proteome</keyword>
<protein>
    <submittedName>
        <fullName evidence="1">Uncharacterized protein</fullName>
    </submittedName>
</protein>
<evidence type="ECO:0000313" key="2">
    <source>
        <dbReference type="Proteomes" id="UP001610334"/>
    </source>
</evidence>
<name>A0ABR4HTR5_9EURO</name>
<dbReference type="Proteomes" id="UP001610334">
    <property type="component" value="Unassembled WGS sequence"/>
</dbReference>
<dbReference type="EMBL" id="JBFXLT010000012">
    <property type="protein sequence ID" value="KAL2818885.1"/>
    <property type="molecule type" value="Genomic_DNA"/>
</dbReference>
<gene>
    <name evidence="1" type="ORF">BJX63DRAFT_46167</name>
</gene>